<dbReference type="InterPro" id="IPR051533">
    <property type="entry name" value="WaaL-like"/>
</dbReference>
<keyword evidence="3 5" id="KW-1133">Transmembrane helix</keyword>
<protein>
    <submittedName>
        <fullName evidence="7">O-antigen ligase family protein</fullName>
    </submittedName>
</protein>
<feature type="transmembrane region" description="Helical" evidence="5">
    <location>
        <begin position="97"/>
        <end position="115"/>
    </location>
</feature>
<feature type="transmembrane region" description="Helical" evidence="5">
    <location>
        <begin position="386"/>
        <end position="404"/>
    </location>
</feature>
<name>A0A3M8CGF7_9BACL</name>
<dbReference type="Proteomes" id="UP000282028">
    <property type="component" value="Unassembled WGS sequence"/>
</dbReference>
<evidence type="ECO:0000256" key="2">
    <source>
        <dbReference type="ARBA" id="ARBA00022692"/>
    </source>
</evidence>
<sequence length="447" mass="51930">MRRRSLHNGVIVETRVEARKRKEQSSQRWRRFEQVYVIITLLLFAQAFFPFFQAGQMDSVADGNALLQTIWKLIYVIAAVLIYIHRKHVMKIISRDKLTLVLLLMIVLSSLWSAAPEITMRRSIAFVGTNLFAIYLATRFSLRELFQLIAWALLAGAVFSLIVTILFPELGTMMHEGNLVWRGIFSHKNQLGRIMSLAAIVFFLLILMKQWPRWLTVGGFLLSVLMLAMSESKTAMIVLLITMGCIPFLTTLRWNPYARILFWLPASLFFIGLCLAIFPHMEALLRYFGRDMTLTGRTGLWDIVIEMIQVHPWLGYGYSGFWLGWEGESAYVWMVTTWEPPNSHNGFLDAALDVGLIGLCLILFSFVSRLYKAMRYHVSSHRWENLWPLLYLIYLVLCNLTETTLLDHNSFFWTLFITLGFSLPHKKRAEQRGRIRSRLRTTRRMEG</sequence>
<feature type="transmembrane region" description="Helical" evidence="5">
    <location>
        <begin position="214"/>
        <end position="230"/>
    </location>
</feature>
<evidence type="ECO:0000313" key="8">
    <source>
        <dbReference type="Proteomes" id="UP000282028"/>
    </source>
</evidence>
<evidence type="ECO:0000256" key="1">
    <source>
        <dbReference type="ARBA" id="ARBA00004141"/>
    </source>
</evidence>
<dbReference type="Pfam" id="PF04932">
    <property type="entry name" value="Wzy_C"/>
    <property type="match status" value="1"/>
</dbReference>
<proteinExistence type="predicted"/>
<evidence type="ECO:0000256" key="5">
    <source>
        <dbReference type="SAM" id="Phobius"/>
    </source>
</evidence>
<feature type="transmembrane region" description="Helical" evidence="5">
    <location>
        <begin position="260"/>
        <end position="278"/>
    </location>
</feature>
<dbReference type="PANTHER" id="PTHR37422">
    <property type="entry name" value="TEICHURONIC ACID BIOSYNTHESIS PROTEIN TUAE"/>
    <property type="match status" value="1"/>
</dbReference>
<feature type="domain" description="O-antigen ligase-related" evidence="6">
    <location>
        <begin position="219"/>
        <end position="362"/>
    </location>
</feature>
<feature type="transmembrane region" description="Helical" evidence="5">
    <location>
        <begin position="65"/>
        <end position="85"/>
    </location>
</feature>
<evidence type="ECO:0000256" key="3">
    <source>
        <dbReference type="ARBA" id="ARBA00022989"/>
    </source>
</evidence>
<reference evidence="7 8" key="1">
    <citation type="submission" date="2018-10" db="EMBL/GenBank/DDBJ databases">
        <title>Phylogenomics of Brevibacillus.</title>
        <authorList>
            <person name="Dunlap C."/>
        </authorList>
    </citation>
    <scope>NUCLEOTIDE SEQUENCE [LARGE SCALE GENOMIC DNA]</scope>
    <source>
        <strain evidence="7 8">JCM 12215</strain>
    </source>
</reference>
<feature type="transmembrane region" description="Helical" evidence="5">
    <location>
        <begin position="345"/>
        <end position="366"/>
    </location>
</feature>
<dbReference type="InterPro" id="IPR007016">
    <property type="entry name" value="O-antigen_ligase-rel_domated"/>
</dbReference>
<dbReference type="GO" id="GO:0016020">
    <property type="term" value="C:membrane"/>
    <property type="evidence" value="ECO:0007669"/>
    <property type="project" value="UniProtKB-SubCell"/>
</dbReference>
<feature type="transmembrane region" description="Helical" evidence="5">
    <location>
        <begin position="191"/>
        <end position="208"/>
    </location>
</feature>
<evidence type="ECO:0000256" key="4">
    <source>
        <dbReference type="ARBA" id="ARBA00023136"/>
    </source>
</evidence>
<feature type="transmembrane region" description="Helical" evidence="5">
    <location>
        <begin position="35"/>
        <end position="53"/>
    </location>
</feature>
<feature type="transmembrane region" description="Helical" evidence="5">
    <location>
        <begin position="148"/>
        <end position="170"/>
    </location>
</feature>
<comment type="caution">
    <text evidence="7">The sequence shown here is derived from an EMBL/GenBank/DDBJ whole genome shotgun (WGS) entry which is preliminary data.</text>
</comment>
<keyword evidence="7" id="KW-0436">Ligase</keyword>
<accession>A0A3M8CGF7</accession>
<gene>
    <name evidence="7" type="ORF">EDM52_08885</name>
</gene>
<dbReference type="AlphaFoldDB" id="A0A3M8CGF7"/>
<dbReference type="PANTHER" id="PTHR37422:SF17">
    <property type="entry name" value="O-ANTIGEN LIGASE"/>
    <property type="match status" value="1"/>
</dbReference>
<keyword evidence="8" id="KW-1185">Reference proteome</keyword>
<dbReference type="GO" id="GO:0016874">
    <property type="term" value="F:ligase activity"/>
    <property type="evidence" value="ECO:0007669"/>
    <property type="project" value="UniProtKB-KW"/>
</dbReference>
<evidence type="ECO:0000313" key="7">
    <source>
        <dbReference type="EMBL" id="RNB74830.1"/>
    </source>
</evidence>
<dbReference type="EMBL" id="RHHR01000013">
    <property type="protein sequence ID" value="RNB74830.1"/>
    <property type="molecule type" value="Genomic_DNA"/>
</dbReference>
<dbReference type="OrthoDB" id="4391260at2"/>
<comment type="subcellular location">
    <subcellularLocation>
        <location evidence="1">Membrane</location>
        <topology evidence="1">Multi-pass membrane protein</topology>
    </subcellularLocation>
</comment>
<feature type="transmembrane region" description="Helical" evidence="5">
    <location>
        <begin position="237"/>
        <end position="254"/>
    </location>
</feature>
<keyword evidence="2 5" id="KW-0812">Transmembrane</keyword>
<keyword evidence="4 5" id="KW-0472">Membrane</keyword>
<organism evidence="7 8">
    <name type="scientific">Brevibacillus invocatus</name>
    <dbReference type="NCBI Taxonomy" id="173959"/>
    <lineage>
        <taxon>Bacteria</taxon>
        <taxon>Bacillati</taxon>
        <taxon>Bacillota</taxon>
        <taxon>Bacilli</taxon>
        <taxon>Bacillales</taxon>
        <taxon>Paenibacillaceae</taxon>
        <taxon>Brevibacillus</taxon>
    </lineage>
</organism>
<evidence type="ECO:0000259" key="6">
    <source>
        <dbReference type="Pfam" id="PF04932"/>
    </source>
</evidence>